<sequence>MEHARGLGRGSYIWGRSVHNVRIERLWVDVSNYITQRWNNHFTQLELRHQLDVSNRNHIWLLQHLFMNIINRSLNFWAAAWNCHRVSQRQGDGPARSPEDLWGFDMLAHGLRGDSLDQFAMSDEELEVFGVDWEGLRDDALLNSLRQNYAHEQGINTWFGQHGPPPQLNMVEVEPPSGSMTADDIQRMDGELDSFPQSSNEDDVVNLWRAALIHARTSYPHVF</sequence>
<comment type="caution">
    <text evidence="2">The sequence shown here is derived from an EMBL/GenBank/DDBJ whole genome shotgun (WGS) entry which is preliminary data.</text>
</comment>
<dbReference type="Proteomes" id="UP001163846">
    <property type="component" value="Unassembled WGS sequence"/>
</dbReference>
<evidence type="ECO:0000313" key="3">
    <source>
        <dbReference type="Proteomes" id="UP001163846"/>
    </source>
</evidence>
<evidence type="ECO:0000259" key="1">
    <source>
        <dbReference type="Pfam" id="PF24764"/>
    </source>
</evidence>
<protein>
    <recommendedName>
        <fullName evidence="1">Integrase core domain-containing protein</fullName>
    </recommendedName>
</protein>
<dbReference type="InterPro" id="IPR058913">
    <property type="entry name" value="Integrase_dom_put"/>
</dbReference>
<feature type="domain" description="Integrase core" evidence="1">
    <location>
        <begin position="1"/>
        <end position="108"/>
    </location>
</feature>
<gene>
    <name evidence="2" type="ORF">F5878DRAFT_547592</name>
</gene>
<dbReference type="AlphaFoldDB" id="A0AA38NY66"/>
<keyword evidence="3" id="KW-1185">Reference proteome</keyword>
<dbReference type="PANTHER" id="PTHR46791:SF5">
    <property type="entry name" value="CLR5 DOMAIN-CONTAINING PROTEIN-RELATED"/>
    <property type="match status" value="1"/>
</dbReference>
<dbReference type="PANTHER" id="PTHR46791">
    <property type="entry name" value="EXPRESSED PROTEIN"/>
    <property type="match status" value="1"/>
</dbReference>
<name>A0AA38NY66_9AGAR</name>
<organism evidence="2 3">
    <name type="scientific">Lentinula raphanica</name>
    <dbReference type="NCBI Taxonomy" id="153919"/>
    <lineage>
        <taxon>Eukaryota</taxon>
        <taxon>Fungi</taxon>
        <taxon>Dikarya</taxon>
        <taxon>Basidiomycota</taxon>
        <taxon>Agaricomycotina</taxon>
        <taxon>Agaricomycetes</taxon>
        <taxon>Agaricomycetidae</taxon>
        <taxon>Agaricales</taxon>
        <taxon>Marasmiineae</taxon>
        <taxon>Omphalotaceae</taxon>
        <taxon>Lentinula</taxon>
    </lineage>
</organism>
<dbReference type="Pfam" id="PF24764">
    <property type="entry name" value="rva_4"/>
    <property type="match status" value="1"/>
</dbReference>
<reference evidence="2" key="1">
    <citation type="submission" date="2022-08" db="EMBL/GenBank/DDBJ databases">
        <authorList>
            <consortium name="DOE Joint Genome Institute"/>
            <person name="Min B."/>
            <person name="Riley R."/>
            <person name="Sierra-Patev S."/>
            <person name="Naranjo-Ortiz M."/>
            <person name="Looney B."/>
            <person name="Konkel Z."/>
            <person name="Slot J.C."/>
            <person name="Sakamoto Y."/>
            <person name="Steenwyk J.L."/>
            <person name="Rokas A."/>
            <person name="Carro J."/>
            <person name="Camarero S."/>
            <person name="Ferreira P."/>
            <person name="Molpeceres G."/>
            <person name="Ruiz-Duenas F.J."/>
            <person name="Serrano A."/>
            <person name="Henrissat B."/>
            <person name="Drula E."/>
            <person name="Hughes K.W."/>
            <person name="Mata J.L."/>
            <person name="Ishikawa N.K."/>
            <person name="Vargas-Isla R."/>
            <person name="Ushijima S."/>
            <person name="Smith C.A."/>
            <person name="Ahrendt S."/>
            <person name="Andreopoulos W."/>
            <person name="He G."/>
            <person name="Labutti K."/>
            <person name="Lipzen A."/>
            <person name="Ng V."/>
            <person name="Sandor L."/>
            <person name="Barry K."/>
            <person name="Martinez A.T."/>
            <person name="Xiao Y."/>
            <person name="Gibbons J.G."/>
            <person name="Terashima K."/>
            <person name="Hibbett D.S."/>
            <person name="Grigoriev I.V."/>
        </authorList>
    </citation>
    <scope>NUCLEOTIDE SEQUENCE</scope>
    <source>
        <strain evidence="2">TFB9207</strain>
    </source>
</reference>
<dbReference type="EMBL" id="MU806846">
    <property type="protein sequence ID" value="KAJ3832819.1"/>
    <property type="molecule type" value="Genomic_DNA"/>
</dbReference>
<proteinExistence type="predicted"/>
<accession>A0AA38NY66</accession>
<evidence type="ECO:0000313" key="2">
    <source>
        <dbReference type="EMBL" id="KAJ3832819.1"/>
    </source>
</evidence>